<dbReference type="SUPFAM" id="SSF55174">
    <property type="entry name" value="Alpha-L RNA-binding motif"/>
    <property type="match status" value="1"/>
</dbReference>
<feature type="binding site" evidence="11">
    <location>
        <position position="47"/>
    </location>
    <ligand>
        <name>L-tyrosine</name>
        <dbReference type="ChEBI" id="CHEBI:58315"/>
    </ligand>
</feature>
<comment type="function">
    <text evidence="11">Catalyzes the attachment of tyrosine to tRNA(Tyr) in a two-step reaction: tyrosine is first activated by ATP to form Tyr-AMP and then transferred to the acceptor end of tRNA(Tyr).</text>
</comment>
<dbReference type="InterPro" id="IPR002305">
    <property type="entry name" value="aa-tRNA-synth_Ic"/>
</dbReference>
<evidence type="ECO:0000313" key="14">
    <source>
        <dbReference type="EMBL" id="NVN50997.1"/>
    </source>
</evidence>
<keyword evidence="8 11" id="KW-0030">Aminoacyl-tRNA synthetase</keyword>
<dbReference type="SMART" id="SM00363">
    <property type="entry name" value="S4"/>
    <property type="match status" value="1"/>
</dbReference>
<feature type="binding site" evidence="11">
    <location>
        <position position="182"/>
    </location>
    <ligand>
        <name>L-tyrosine</name>
        <dbReference type="ChEBI" id="CHEBI:58315"/>
    </ligand>
</feature>
<dbReference type="InterPro" id="IPR002307">
    <property type="entry name" value="Tyr-tRNA-ligase"/>
</dbReference>
<evidence type="ECO:0000256" key="10">
    <source>
        <dbReference type="ARBA" id="ARBA00060965"/>
    </source>
</evidence>
<dbReference type="PANTHER" id="PTHR11766">
    <property type="entry name" value="TYROSYL-TRNA SYNTHETASE"/>
    <property type="match status" value="1"/>
</dbReference>
<evidence type="ECO:0000256" key="3">
    <source>
        <dbReference type="ARBA" id="ARBA00022598"/>
    </source>
</evidence>
<evidence type="ECO:0000256" key="7">
    <source>
        <dbReference type="ARBA" id="ARBA00022917"/>
    </source>
</evidence>
<feature type="binding site" evidence="11">
    <location>
        <position position="186"/>
    </location>
    <ligand>
        <name>L-tyrosine</name>
        <dbReference type="ChEBI" id="CHEBI:58315"/>
    </ligand>
</feature>
<dbReference type="FunFam" id="1.10.240.10:FF:000001">
    <property type="entry name" value="Tyrosine--tRNA ligase"/>
    <property type="match status" value="1"/>
</dbReference>
<comment type="caution">
    <text evidence="14">The sequence shown here is derived from an EMBL/GenBank/DDBJ whole genome shotgun (WGS) entry which is preliminary data.</text>
</comment>
<evidence type="ECO:0000256" key="1">
    <source>
        <dbReference type="ARBA" id="ARBA00004496"/>
    </source>
</evidence>
<feature type="domain" description="RNA-binding S4" evidence="13">
    <location>
        <begin position="368"/>
        <end position="429"/>
    </location>
</feature>
<dbReference type="FunFam" id="3.40.50.620:FF:000008">
    <property type="entry name" value="Tyrosine--tRNA ligase"/>
    <property type="match status" value="1"/>
</dbReference>
<dbReference type="CDD" id="cd00805">
    <property type="entry name" value="TyrRS_core"/>
    <property type="match status" value="1"/>
</dbReference>
<dbReference type="EC" id="6.1.1.1" evidence="11"/>
<keyword evidence="7 11" id="KW-0648">Protein biosynthesis</keyword>
<dbReference type="EMBL" id="JABFYL010000027">
    <property type="protein sequence ID" value="NVN50997.1"/>
    <property type="molecule type" value="Genomic_DNA"/>
</dbReference>
<dbReference type="Gene3D" id="3.10.290.10">
    <property type="entry name" value="RNA-binding S4 domain"/>
    <property type="match status" value="1"/>
</dbReference>
<feature type="short sequence motif" description="'KMSKS' region" evidence="11">
    <location>
        <begin position="242"/>
        <end position="246"/>
    </location>
</feature>
<dbReference type="InterPro" id="IPR024107">
    <property type="entry name" value="Tyr-tRNA-ligase_bac_1"/>
</dbReference>
<evidence type="ECO:0000256" key="6">
    <source>
        <dbReference type="ARBA" id="ARBA00022884"/>
    </source>
</evidence>
<dbReference type="GO" id="GO:0005524">
    <property type="term" value="F:ATP binding"/>
    <property type="evidence" value="ECO:0007669"/>
    <property type="project" value="UniProtKB-UniRule"/>
</dbReference>
<keyword evidence="15" id="KW-1185">Reference proteome</keyword>
<evidence type="ECO:0000256" key="2">
    <source>
        <dbReference type="ARBA" id="ARBA00022490"/>
    </source>
</evidence>
<evidence type="ECO:0000313" key="15">
    <source>
        <dbReference type="Proteomes" id="UP000570517"/>
    </source>
</evidence>
<name>A0A850PQJ4_9MYCO</name>
<dbReference type="Pfam" id="PF22421">
    <property type="entry name" value="SYY_C-terminal"/>
    <property type="match status" value="1"/>
</dbReference>
<evidence type="ECO:0000256" key="11">
    <source>
        <dbReference type="HAMAP-Rule" id="MF_02006"/>
    </source>
</evidence>
<reference evidence="14 15" key="1">
    <citation type="submission" date="2020-05" db="EMBL/GenBank/DDBJ databases">
        <title>Draft genome sequence of Mycobacterium hippocampi DL, isolated from European seabass, Dicentrarchus labrax, reared in fish farms.</title>
        <authorList>
            <person name="Stathopoulou P."/>
            <person name="Asimakis E."/>
            <person name="Tzokas K."/>
            <person name="Batargias C."/>
            <person name="Tsiamis G."/>
        </authorList>
    </citation>
    <scope>NUCLEOTIDE SEQUENCE [LARGE SCALE GENOMIC DNA]</scope>
    <source>
        <strain evidence="14 15">DL</strain>
    </source>
</reference>
<evidence type="ECO:0000259" key="13">
    <source>
        <dbReference type="SMART" id="SM00363"/>
    </source>
</evidence>
<dbReference type="InterPro" id="IPR001412">
    <property type="entry name" value="aa-tRNA-synth_I_CS"/>
</dbReference>
<keyword evidence="6 12" id="KW-0694">RNA-binding</keyword>
<comment type="subunit">
    <text evidence="11">Homodimer.</text>
</comment>
<dbReference type="InterPro" id="IPR014729">
    <property type="entry name" value="Rossmann-like_a/b/a_fold"/>
</dbReference>
<dbReference type="PROSITE" id="PS50889">
    <property type="entry name" value="S4"/>
    <property type="match status" value="1"/>
</dbReference>
<organism evidence="14 15">
    <name type="scientific">Mycolicibacterium hippocampi</name>
    <dbReference type="NCBI Taxonomy" id="659824"/>
    <lineage>
        <taxon>Bacteria</taxon>
        <taxon>Bacillati</taxon>
        <taxon>Actinomycetota</taxon>
        <taxon>Actinomycetes</taxon>
        <taxon>Mycobacteriales</taxon>
        <taxon>Mycobacteriaceae</taxon>
        <taxon>Mycolicibacterium</taxon>
    </lineage>
</organism>
<dbReference type="GO" id="GO:0004831">
    <property type="term" value="F:tyrosine-tRNA ligase activity"/>
    <property type="evidence" value="ECO:0007669"/>
    <property type="project" value="UniProtKB-UniRule"/>
</dbReference>
<keyword evidence="3 11" id="KW-0436">Ligase</keyword>
<dbReference type="GO" id="GO:0042803">
    <property type="term" value="F:protein homodimerization activity"/>
    <property type="evidence" value="ECO:0007669"/>
    <property type="project" value="UniProtKB-ARBA"/>
</dbReference>
<feature type="binding site" evidence="11">
    <location>
        <position position="245"/>
    </location>
    <ligand>
        <name>ATP</name>
        <dbReference type="ChEBI" id="CHEBI:30616"/>
    </ligand>
</feature>
<dbReference type="CDD" id="cd00165">
    <property type="entry name" value="S4"/>
    <property type="match status" value="1"/>
</dbReference>
<proteinExistence type="inferred from homology"/>
<evidence type="ECO:0000256" key="12">
    <source>
        <dbReference type="PROSITE-ProRule" id="PRU00182"/>
    </source>
</evidence>
<dbReference type="InterPro" id="IPR002942">
    <property type="entry name" value="S4_RNA-bd"/>
</dbReference>
<feature type="short sequence motif" description="'HIGH' region" evidence="11">
    <location>
        <begin position="52"/>
        <end position="61"/>
    </location>
</feature>
<dbReference type="InterPro" id="IPR054608">
    <property type="entry name" value="SYY-like_C"/>
</dbReference>
<evidence type="ECO:0000256" key="8">
    <source>
        <dbReference type="ARBA" id="ARBA00023146"/>
    </source>
</evidence>
<keyword evidence="2 11" id="KW-0963">Cytoplasm</keyword>
<comment type="similarity">
    <text evidence="10 11">Belongs to the class-I aminoacyl-tRNA synthetase family. TyrS type 1 subfamily.</text>
</comment>
<sequence>MTSASSEASASSAPSILDELEWRGLIAQSTDRDGLVEALADGPLTVYSGFDPTAPSLHAGHLIPLLTLRRFQQAGHRPIVLAGGATGMIGDPRDVGERSLHTADTIAEWAGRIRGQLERFVEFDDSPTGAVVADNLSWTSELSAIEFLRDVGKHFSVNVMLDRDTVRRRLEGEGISYTEFSYMLLQANDFVELHQRYGCSLQIGGSDQWGNIIAGVRLVRQKAGATVHALTTPLVTDSEGKKFGKSTGGGSLWLDPAMTSPYAWYQYFINTADADVVSYLRWFTFLSAEELAELDAATADRPHERAAQRRLARELTDLVHGEAATAAVEHASQALFGRGELAALDEATLSAALREAAVAELAPGGADSITDLLVATGLSASKGAARRTIAEGGVSVNNVKITTDEWVPQPSDFFHGKWLVLRRGKRNIAGVELVG</sequence>
<dbReference type="InterPro" id="IPR036986">
    <property type="entry name" value="S4_RNA-bd_sf"/>
</dbReference>
<dbReference type="Pfam" id="PF00579">
    <property type="entry name" value="tRNA-synt_1b"/>
    <property type="match status" value="1"/>
</dbReference>
<dbReference type="Gene3D" id="3.40.50.620">
    <property type="entry name" value="HUPs"/>
    <property type="match status" value="1"/>
</dbReference>
<dbReference type="InterPro" id="IPR024088">
    <property type="entry name" value="Tyr-tRNA-ligase_bac-type"/>
</dbReference>
<evidence type="ECO:0000256" key="9">
    <source>
        <dbReference type="ARBA" id="ARBA00048248"/>
    </source>
</evidence>
<protein>
    <recommendedName>
        <fullName evidence="11">Tyrosine--tRNA ligase</fullName>
        <ecNumber evidence="11">6.1.1.1</ecNumber>
    </recommendedName>
    <alternativeName>
        <fullName evidence="11">Tyrosyl-tRNA synthetase</fullName>
        <shortName evidence="11">TyrRS</shortName>
    </alternativeName>
</protein>
<gene>
    <name evidence="11" type="primary">tyrS</name>
    <name evidence="14" type="ORF">HLY00_6048</name>
</gene>
<evidence type="ECO:0000256" key="4">
    <source>
        <dbReference type="ARBA" id="ARBA00022741"/>
    </source>
</evidence>
<dbReference type="Gene3D" id="1.10.240.10">
    <property type="entry name" value="Tyrosyl-Transfer RNA Synthetase"/>
    <property type="match status" value="1"/>
</dbReference>
<dbReference type="RefSeq" id="WP_178359314.1">
    <property type="nucleotide sequence ID" value="NZ_JABFYL010000027.1"/>
</dbReference>
<keyword evidence="5 11" id="KW-0067">ATP-binding</keyword>
<dbReference type="Proteomes" id="UP000570517">
    <property type="component" value="Unassembled WGS sequence"/>
</dbReference>
<dbReference type="SUPFAM" id="SSF52374">
    <property type="entry name" value="Nucleotidylyl transferase"/>
    <property type="match status" value="1"/>
</dbReference>
<dbReference type="AlphaFoldDB" id="A0A850PQJ4"/>
<dbReference type="PROSITE" id="PS00178">
    <property type="entry name" value="AA_TRNA_LIGASE_I"/>
    <property type="match status" value="1"/>
</dbReference>
<dbReference type="NCBIfam" id="TIGR00234">
    <property type="entry name" value="tyrS"/>
    <property type="match status" value="1"/>
</dbReference>
<dbReference type="PANTHER" id="PTHR11766:SF0">
    <property type="entry name" value="TYROSINE--TRNA LIGASE, MITOCHONDRIAL"/>
    <property type="match status" value="1"/>
</dbReference>
<evidence type="ECO:0000256" key="5">
    <source>
        <dbReference type="ARBA" id="ARBA00022840"/>
    </source>
</evidence>
<dbReference type="HAMAP" id="MF_02006">
    <property type="entry name" value="Tyr_tRNA_synth_type1"/>
    <property type="match status" value="1"/>
</dbReference>
<accession>A0A850PQJ4</accession>
<dbReference type="PRINTS" id="PR01040">
    <property type="entry name" value="TRNASYNTHTYR"/>
</dbReference>
<comment type="catalytic activity">
    <reaction evidence="9 11">
        <text>tRNA(Tyr) + L-tyrosine + ATP = L-tyrosyl-tRNA(Tyr) + AMP + diphosphate + H(+)</text>
        <dbReference type="Rhea" id="RHEA:10220"/>
        <dbReference type="Rhea" id="RHEA-COMP:9706"/>
        <dbReference type="Rhea" id="RHEA-COMP:9707"/>
        <dbReference type="ChEBI" id="CHEBI:15378"/>
        <dbReference type="ChEBI" id="CHEBI:30616"/>
        <dbReference type="ChEBI" id="CHEBI:33019"/>
        <dbReference type="ChEBI" id="CHEBI:58315"/>
        <dbReference type="ChEBI" id="CHEBI:78442"/>
        <dbReference type="ChEBI" id="CHEBI:78536"/>
        <dbReference type="ChEBI" id="CHEBI:456215"/>
        <dbReference type="EC" id="6.1.1.1"/>
    </reaction>
</comment>
<comment type="subcellular location">
    <subcellularLocation>
        <location evidence="1 11">Cytoplasm</location>
    </subcellularLocation>
</comment>
<keyword evidence="4 11" id="KW-0547">Nucleotide-binding</keyword>
<dbReference type="GO" id="GO:0003723">
    <property type="term" value="F:RNA binding"/>
    <property type="evidence" value="ECO:0007669"/>
    <property type="project" value="UniProtKB-KW"/>
</dbReference>
<dbReference type="FunFam" id="3.10.290.10:FF:000014">
    <property type="entry name" value="Tyrosine--tRNA ligase"/>
    <property type="match status" value="1"/>
</dbReference>
<dbReference type="GO" id="GO:0006437">
    <property type="term" value="P:tyrosyl-tRNA aminoacylation"/>
    <property type="evidence" value="ECO:0007669"/>
    <property type="project" value="UniProtKB-UniRule"/>
</dbReference>
<dbReference type="GO" id="GO:0005829">
    <property type="term" value="C:cytosol"/>
    <property type="evidence" value="ECO:0007669"/>
    <property type="project" value="TreeGrafter"/>
</dbReference>